<dbReference type="GO" id="GO:0046854">
    <property type="term" value="P:phosphatidylinositol phosphate biosynthetic process"/>
    <property type="evidence" value="ECO:0007669"/>
    <property type="project" value="InterPro"/>
</dbReference>
<organism evidence="9 10">
    <name type="scientific">Akkermansia muciniphila</name>
    <dbReference type="NCBI Taxonomy" id="239935"/>
    <lineage>
        <taxon>Bacteria</taxon>
        <taxon>Pseudomonadati</taxon>
        <taxon>Verrucomicrobiota</taxon>
        <taxon>Verrucomicrobiia</taxon>
        <taxon>Verrucomicrobiales</taxon>
        <taxon>Akkermansiaceae</taxon>
        <taxon>Akkermansia</taxon>
    </lineage>
</organism>
<dbReference type="InterPro" id="IPR033942">
    <property type="entry name" value="IMPase"/>
</dbReference>
<dbReference type="Proteomes" id="UP000236000">
    <property type="component" value="Unassembled WGS sequence"/>
</dbReference>
<comment type="catalytic activity">
    <reaction evidence="1 8">
        <text>a myo-inositol phosphate + H2O = myo-inositol + phosphate</text>
        <dbReference type="Rhea" id="RHEA:24056"/>
        <dbReference type="ChEBI" id="CHEBI:15377"/>
        <dbReference type="ChEBI" id="CHEBI:17268"/>
        <dbReference type="ChEBI" id="CHEBI:43474"/>
        <dbReference type="ChEBI" id="CHEBI:84139"/>
        <dbReference type="EC" id="3.1.3.25"/>
    </reaction>
</comment>
<dbReference type="AlphaFoldDB" id="A0A2N8HC66"/>
<feature type="binding site" evidence="7">
    <location>
        <position position="86"/>
    </location>
    <ligand>
        <name>Mg(2+)</name>
        <dbReference type="ChEBI" id="CHEBI:18420"/>
        <label>1</label>
        <note>catalytic</note>
    </ligand>
</feature>
<accession>A0A2N8HC66</accession>
<comment type="caution">
    <text evidence="9">The sequence shown here is derived from an EMBL/GenBank/DDBJ whole genome shotgun (WGS) entry which is preliminary data.</text>
</comment>
<feature type="binding site" evidence="7">
    <location>
        <position position="83"/>
    </location>
    <ligand>
        <name>Mg(2+)</name>
        <dbReference type="ChEBI" id="CHEBI:18420"/>
        <label>1</label>
        <note>catalytic</note>
    </ligand>
</feature>
<keyword evidence="4 7" id="KW-0479">Metal-binding</keyword>
<dbReference type="GO" id="GO:0008934">
    <property type="term" value="F:inositol monophosphate 1-phosphatase activity"/>
    <property type="evidence" value="ECO:0007669"/>
    <property type="project" value="InterPro"/>
</dbReference>
<dbReference type="InterPro" id="IPR022337">
    <property type="entry name" value="Inositol_monophosphatase_SuhB"/>
</dbReference>
<dbReference type="GO" id="GO:0046872">
    <property type="term" value="F:metal ion binding"/>
    <property type="evidence" value="ECO:0007669"/>
    <property type="project" value="UniProtKB-KW"/>
</dbReference>
<dbReference type="Pfam" id="PF00459">
    <property type="entry name" value="Inositol_P"/>
    <property type="match status" value="1"/>
</dbReference>
<dbReference type="GO" id="GO:0006020">
    <property type="term" value="P:inositol metabolic process"/>
    <property type="evidence" value="ECO:0007669"/>
    <property type="project" value="TreeGrafter"/>
</dbReference>
<dbReference type="RefSeq" id="WP_102716023.1">
    <property type="nucleotide sequence ID" value="NZ_PJKA01000013.1"/>
</dbReference>
<evidence type="ECO:0000256" key="1">
    <source>
        <dbReference type="ARBA" id="ARBA00001033"/>
    </source>
</evidence>
<evidence type="ECO:0000256" key="6">
    <source>
        <dbReference type="ARBA" id="ARBA00022842"/>
    </source>
</evidence>
<evidence type="ECO:0000256" key="7">
    <source>
        <dbReference type="PIRSR" id="PIRSR600760-2"/>
    </source>
</evidence>
<dbReference type="OrthoDB" id="9772456at2"/>
<feature type="binding site" evidence="7">
    <location>
        <position position="85"/>
    </location>
    <ligand>
        <name>Mg(2+)</name>
        <dbReference type="ChEBI" id="CHEBI:18420"/>
        <label>1</label>
        <note>catalytic</note>
    </ligand>
</feature>
<evidence type="ECO:0000313" key="10">
    <source>
        <dbReference type="Proteomes" id="UP000236000"/>
    </source>
</evidence>
<dbReference type="InterPro" id="IPR020550">
    <property type="entry name" value="Inositol_monophosphatase_CS"/>
</dbReference>
<dbReference type="PRINTS" id="PR00377">
    <property type="entry name" value="IMPHPHTASES"/>
</dbReference>
<feature type="binding site" evidence="7">
    <location>
        <position position="210"/>
    </location>
    <ligand>
        <name>Mg(2+)</name>
        <dbReference type="ChEBI" id="CHEBI:18420"/>
        <label>1</label>
        <note>catalytic</note>
    </ligand>
</feature>
<dbReference type="PANTHER" id="PTHR20854:SF4">
    <property type="entry name" value="INOSITOL-1-MONOPHOSPHATASE-RELATED"/>
    <property type="match status" value="1"/>
</dbReference>
<dbReference type="PRINTS" id="PR01959">
    <property type="entry name" value="SBIMPHPHTASE"/>
</dbReference>
<gene>
    <name evidence="9" type="ORF">CXU22_11205</name>
</gene>
<dbReference type="InterPro" id="IPR020583">
    <property type="entry name" value="Inositol_monoP_metal-BS"/>
</dbReference>
<evidence type="ECO:0000256" key="4">
    <source>
        <dbReference type="ARBA" id="ARBA00022723"/>
    </source>
</evidence>
<evidence type="ECO:0000256" key="5">
    <source>
        <dbReference type="ARBA" id="ARBA00022801"/>
    </source>
</evidence>
<dbReference type="PROSITE" id="PS00629">
    <property type="entry name" value="IMP_1"/>
    <property type="match status" value="1"/>
</dbReference>
<protein>
    <recommendedName>
        <fullName evidence="8">Inositol-1-monophosphatase</fullName>
        <ecNumber evidence="8">3.1.3.25</ecNumber>
    </recommendedName>
</protein>
<dbReference type="SUPFAM" id="SSF56655">
    <property type="entry name" value="Carbohydrate phosphatase"/>
    <property type="match status" value="1"/>
</dbReference>
<dbReference type="PROSITE" id="PS00630">
    <property type="entry name" value="IMP_2"/>
    <property type="match status" value="1"/>
</dbReference>
<evidence type="ECO:0000256" key="2">
    <source>
        <dbReference type="ARBA" id="ARBA00001946"/>
    </source>
</evidence>
<comment type="cofactor">
    <cofactor evidence="2 7 8">
        <name>Mg(2+)</name>
        <dbReference type="ChEBI" id="CHEBI:18420"/>
    </cofactor>
</comment>
<keyword evidence="5 8" id="KW-0378">Hydrolase</keyword>
<name>A0A2N8HC66_9BACT</name>
<proteinExistence type="inferred from homology"/>
<evidence type="ECO:0000313" key="9">
    <source>
        <dbReference type="EMBL" id="PNC17456.1"/>
    </source>
</evidence>
<dbReference type="Gene3D" id="3.40.190.80">
    <property type="match status" value="1"/>
</dbReference>
<dbReference type="CDD" id="cd01639">
    <property type="entry name" value="IMPase"/>
    <property type="match status" value="1"/>
</dbReference>
<reference evidence="9 10" key="1">
    <citation type="journal article" date="2017" name="BMC Genomics">
        <title>Genome sequencing of 39 Akkermansia muciniphila isolates reveals its population structure, genomic and functional diverisity, and global distribution in mammalian gut microbiotas.</title>
        <authorList>
            <person name="Guo X."/>
            <person name="Li S."/>
            <person name="Zhang J."/>
            <person name="Wu F."/>
            <person name="Li X."/>
            <person name="Wu D."/>
            <person name="Zhang M."/>
            <person name="Ou Z."/>
            <person name="Jie Z."/>
            <person name="Yan Q."/>
            <person name="Li P."/>
            <person name="Yi J."/>
            <person name="Peng Y."/>
        </authorList>
    </citation>
    <scope>NUCLEOTIDE SEQUENCE [LARGE SCALE GENOMIC DNA]</scope>
    <source>
        <strain evidence="9 10">GP24</strain>
    </source>
</reference>
<comment type="similarity">
    <text evidence="3 8">Belongs to the inositol monophosphatase superfamily.</text>
</comment>
<dbReference type="InterPro" id="IPR000760">
    <property type="entry name" value="Inositol_monophosphatase-like"/>
</dbReference>
<dbReference type="PANTHER" id="PTHR20854">
    <property type="entry name" value="INOSITOL MONOPHOSPHATASE"/>
    <property type="match status" value="1"/>
</dbReference>
<dbReference type="Gene3D" id="3.30.540.10">
    <property type="entry name" value="Fructose-1,6-Bisphosphatase, subunit A, domain 1"/>
    <property type="match status" value="1"/>
</dbReference>
<dbReference type="GO" id="GO:0007165">
    <property type="term" value="P:signal transduction"/>
    <property type="evidence" value="ECO:0007669"/>
    <property type="project" value="TreeGrafter"/>
</dbReference>
<dbReference type="EMBL" id="PJKA01000013">
    <property type="protein sequence ID" value="PNC17456.1"/>
    <property type="molecule type" value="Genomic_DNA"/>
</dbReference>
<dbReference type="EC" id="3.1.3.25" evidence="8"/>
<sequence length="254" mass="28392">MNHSPEMTTAILAAKSAGAFLKKHFYDSKKVDEASQNDIKLELDKLSQKLITEEILSVFPTHAVLGEEGYTGDRNSEYEWIVDPIDGTVNYFYTIPWFCVSIALRRRGEVVLGVIYDPMMDECWHVEKGGIPYMNDQPMHCSRRERMAEAVVFVGHGKTDGSKEKGIERFAKIAWQVRKVRNNGSAALALAYIACGRFDAYVESVISIWDIAAGVLLVEAAGGKVILEPKEDHPEQFAIIAWNGLLPIVEALDE</sequence>
<keyword evidence="6 7" id="KW-0460">Magnesium</keyword>
<evidence type="ECO:0000256" key="8">
    <source>
        <dbReference type="RuleBase" id="RU364068"/>
    </source>
</evidence>
<evidence type="ECO:0000256" key="3">
    <source>
        <dbReference type="ARBA" id="ARBA00009759"/>
    </source>
</evidence>
<feature type="binding site" evidence="7">
    <location>
        <position position="67"/>
    </location>
    <ligand>
        <name>Mg(2+)</name>
        <dbReference type="ChEBI" id="CHEBI:18420"/>
        <label>1</label>
        <note>catalytic</note>
    </ligand>
</feature>